<gene>
    <name evidence="1" type="ORF">HMPREF9441_02008</name>
</gene>
<protein>
    <submittedName>
        <fullName evidence="1">Uncharacterized protein</fullName>
    </submittedName>
</protein>
<accession>G5SRL6</accession>
<dbReference type="HOGENOM" id="CLU_3120769_0_0_10"/>
<evidence type="ECO:0000313" key="2">
    <source>
        <dbReference type="Proteomes" id="UP000003598"/>
    </source>
</evidence>
<evidence type="ECO:0000313" key="1">
    <source>
        <dbReference type="EMBL" id="EHH00008.1"/>
    </source>
</evidence>
<dbReference type="STRING" id="762968.HMPREF9441_02008"/>
<organism evidence="1 2">
    <name type="scientific">Paraprevotella clara YIT 11840</name>
    <dbReference type="NCBI Taxonomy" id="762968"/>
    <lineage>
        <taxon>Bacteria</taxon>
        <taxon>Pseudomonadati</taxon>
        <taxon>Bacteroidota</taxon>
        <taxon>Bacteroidia</taxon>
        <taxon>Bacteroidales</taxon>
        <taxon>Prevotellaceae</taxon>
        <taxon>Paraprevotella</taxon>
    </lineage>
</organism>
<dbReference type="AlphaFoldDB" id="G5SRL6"/>
<dbReference type="Proteomes" id="UP000003598">
    <property type="component" value="Unassembled WGS sequence"/>
</dbReference>
<comment type="caution">
    <text evidence="1">The sequence shown here is derived from an EMBL/GenBank/DDBJ whole genome shotgun (WGS) entry which is preliminary data.</text>
</comment>
<dbReference type="EMBL" id="AFFY01000025">
    <property type="protein sequence ID" value="EHH00008.1"/>
    <property type="molecule type" value="Genomic_DNA"/>
</dbReference>
<proteinExistence type="predicted"/>
<sequence>MKDRKLIFQFPFIVETHKKFCAKRFFSLSRTIFKSQANDFPISGERNET</sequence>
<name>G5SRL6_9BACT</name>
<reference evidence="1 2" key="1">
    <citation type="submission" date="2011-03" db="EMBL/GenBank/DDBJ databases">
        <authorList>
            <person name="Weinstock G."/>
            <person name="Sodergren E."/>
            <person name="Clifton S."/>
            <person name="Fulton L."/>
            <person name="Fulton B."/>
            <person name="Courtney L."/>
            <person name="Fronick C."/>
            <person name="Harrison M."/>
            <person name="Strong C."/>
            <person name="Farmer C."/>
            <person name="Delahaunty K."/>
            <person name="Markovic C."/>
            <person name="Hall O."/>
            <person name="Minx P."/>
            <person name="Tomlinson C."/>
            <person name="Mitreva M."/>
            <person name="Hou S."/>
            <person name="Chen J."/>
            <person name="Wollam A."/>
            <person name="Pepin K.H."/>
            <person name="Johnson M."/>
            <person name="Bhonagiri V."/>
            <person name="Zhang X."/>
            <person name="Suruliraj S."/>
            <person name="Warren W."/>
            <person name="Chinwalla A."/>
            <person name="Mardis E.R."/>
            <person name="Wilson R.K."/>
        </authorList>
    </citation>
    <scope>NUCLEOTIDE SEQUENCE [LARGE SCALE GENOMIC DNA]</scope>
    <source>
        <strain evidence="1 2">YIT 11840</strain>
    </source>
</reference>
<keyword evidence="2" id="KW-1185">Reference proteome</keyword>